<dbReference type="Pfam" id="PF08463">
    <property type="entry name" value="EcoEI_R_C"/>
    <property type="match status" value="1"/>
</dbReference>
<dbReference type="PROSITE" id="PS51192">
    <property type="entry name" value="HELICASE_ATP_BIND_1"/>
    <property type="match status" value="1"/>
</dbReference>
<dbReference type="InterPro" id="IPR013670">
    <property type="entry name" value="EcoEI_R_C_dom"/>
</dbReference>
<dbReference type="InterPro" id="IPR050742">
    <property type="entry name" value="Helicase_Restrict-Modif_Enz"/>
</dbReference>
<sequence length="808" mass="91923">MNEAETRAEYIDPALKAAGWQVVEGSRVRREYPITLGRIEGQGKRGKPPTADYVLEYRNTKLGVIEAKAWDQQLTEGVAQAKNYADKMAIRYTYSSNGQDIYAIDMHTGKEGETLTYPTPDELWKMTFPTPVPWRDRFAAIPYPDKSGMWTIRFYQEIAVTRVLEAIENGKDRALLTLATGTGKTSIAFQISWKLFNARWSVAEWKSGAQPTRRPRILFLADRNNLADQAFNDFTSFTAFPDDALVRIKPEDIRKKGKVPKNGSIFFTIFQTFMSGPPKDGKPSPYFGEYPPDFFDFIVIDECHRGGANDESTWRDILEYFTPAVQLGLTATPKRQENADTYAYFGDPLYIYSLKDGINDGFLTPFRLKQITTSLDEYTYTSDDKLIEGEIEVGDHFEEADFNKIIEIKEREAHRVKLFMEQINQKEKTLVFCATQIHALVVRDLINQMKISSDPNYCQRVTAKDGELGNQHLRDFQDNDKTTPTILTTSQKLSTGVDARNIRNIVLMRPINSMIEFKQIIGRGTRLFDGKDYFTIYDFVKAYLHFADPEWDGEPQEPEPCAKCGYYPCQCVKEPKQPCPVCGQITCACPKENCAVCGQDPCECKKKPKTKVKLANGKELAIQHMICTTFWHPDGTPMSAQQFLELLFGKLPEFFKDEAELRTLWSNPLTRKMLLIGLAEMGFGPDQLHEMQKIIDAEKSDIFDVLAYVAYALPPLNREERAARAKISISSHFNSKQQGFLDFVLAHYVSVGVEELDQEKLTPLLRLKYHNSISDALADLGQAEEIGQIFAGFQKYLYQPMATEVSST</sequence>
<dbReference type="AlphaFoldDB" id="A0AAU7DPT4"/>
<dbReference type="InterPro" id="IPR027417">
    <property type="entry name" value="P-loop_NTPase"/>
</dbReference>
<dbReference type="GO" id="GO:0005829">
    <property type="term" value="C:cytosol"/>
    <property type="evidence" value="ECO:0007669"/>
    <property type="project" value="TreeGrafter"/>
</dbReference>
<dbReference type="InterPro" id="IPR001650">
    <property type="entry name" value="Helicase_C-like"/>
</dbReference>
<dbReference type="PANTHER" id="PTHR47396">
    <property type="entry name" value="TYPE I RESTRICTION ENZYME ECOKI R PROTEIN"/>
    <property type="match status" value="1"/>
</dbReference>
<dbReference type="PANTHER" id="PTHR47396:SF1">
    <property type="entry name" value="ATP-DEPENDENT HELICASE IRC3-RELATED"/>
    <property type="match status" value="1"/>
</dbReference>
<dbReference type="InterPro" id="IPR014001">
    <property type="entry name" value="Helicase_ATP-bd"/>
</dbReference>
<accession>A0AAU7DPT4</accession>
<keyword evidence="2" id="KW-0347">Helicase</keyword>
<dbReference type="CDD" id="cd18032">
    <property type="entry name" value="DEXHc_RE_I_III_res"/>
    <property type="match status" value="1"/>
</dbReference>
<evidence type="ECO:0000259" key="1">
    <source>
        <dbReference type="PROSITE" id="PS51192"/>
    </source>
</evidence>
<dbReference type="GO" id="GO:0006304">
    <property type="term" value="P:DNA modification"/>
    <property type="evidence" value="ECO:0007669"/>
    <property type="project" value="InterPro"/>
</dbReference>
<dbReference type="InterPro" id="IPR006935">
    <property type="entry name" value="Helicase/UvrB_N"/>
</dbReference>
<dbReference type="RefSeq" id="WP_348264545.1">
    <property type="nucleotide sequence ID" value="NZ_CP121196.1"/>
</dbReference>
<dbReference type="NCBIfam" id="NF046051">
    <property type="entry name" value="restrict_EcoAI"/>
    <property type="match status" value="1"/>
</dbReference>
<dbReference type="REBASE" id="836054">
    <property type="entry name" value="Tsp80ORF8440P"/>
</dbReference>
<reference evidence="2" key="1">
    <citation type="submission" date="2023-03" db="EMBL/GenBank/DDBJ databases">
        <title>Edaphobacter sp.</title>
        <authorList>
            <person name="Huber K.J."/>
            <person name="Papendorf J."/>
            <person name="Pilke C."/>
            <person name="Bunk B."/>
            <person name="Sproeer C."/>
            <person name="Pester M."/>
        </authorList>
    </citation>
    <scope>NUCLEOTIDE SEQUENCE</scope>
    <source>
        <strain evidence="2">DSM 110680</strain>
    </source>
</reference>
<dbReference type="GO" id="GO:0004386">
    <property type="term" value="F:helicase activity"/>
    <property type="evidence" value="ECO:0007669"/>
    <property type="project" value="UniProtKB-KW"/>
</dbReference>
<dbReference type="EMBL" id="CP121196">
    <property type="protein sequence ID" value="XBH19329.1"/>
    <property type="molecule type" value="Genomic_DNA"/>
</dbReference>
<proteinExistence type="predicted"/>
<organism evidence="2">
    <name type="scientific">Telmatobacter sp. DSM 110680</name>
    <dbReference type="NCBI Taxonomy" id="3036704"/>
    <lineage>
        <taxon>Bacteria</taxon>
        <taxon>Pseudomonadati</taxon>
        <taxon>Acidobacteriota</taxon>
        <taxon>Terriglobia</taxon>
        <taxon>Terriglobales</taxon>
        <taxon>Acidobacteriaceae</taxon>
        <taxon>Telmatobacter</taxon>
    </lineage>
</organism>
<dbReference type="Gene3D" id="3.40.50.300">
    <property type="entry name" value="P-loop containing nucleotide triphosphate hydrolases"/>
    <property type="match status" value="2"/>
</dbReference>
<dbReference type="CDD" id="cd18799">
    <property type="entry name" value="SF2_C_EcoAI-like"/>
    <property type="match status" value="1"/>
</dbReference>
<evidence type="ECO:0000313" key="2">
    <source>
        <dbReference type="EMBL" id="XBH19329.1"/>
    </source>
</evidence>
<name>A0AAU7DPT4_9BACT</name>
<keyword evidence="2" id="KW-0378">Hydrolase</keyword>
<dbReference type="Pfam" id="PF04851">
    <property type="entry name" value="ResIII"/>
    <property type="match status" value="1"/>
</dbReference>
<dbReference type="GO" id="GO:0016787">
    <property type="term" value="F:hydrolase activity"/>
    <property type="evidence" value="ECO:0007669"/>
    <property type="project" value="InterPro"/>
</dbReference>
<dbReference type="GO" id="GO:0005524">
    <property type="term" value="F:ATP binding"/>
    <property type="evidence" value="ECO:0007669"/>
    <property type="project" value="InterPro"/>
</dbReference>
<dbReference type="Pfam" id="PF00271">
    <property type="entry name" value="Helicase_C"/>
    <property type="match status" value="1"/>
</dbReference>
<dbReference type="Gene3D" id="3.90.1570.30">
    <property type="match status" value="1"/>
</dbReference>
<dbReference type="GO" id="GO:0003677">
    <property type="term" value="F:DNA binding"/>
    <property type="evidence" value="ECO:0007669"/>
    <property type="project" value="InterPro"/>
</dbReference>
<keyword evidence="2" id="KW-0547">Nucleotide-binding</keyword>
<feature type="domain" description="Helicase ATP-binding" evidence="1">
    <location>
        <begin position="165"/>
        <end position="351"/>
    </location>
</feature>
<keyword evidence="2" id="KW-0067">ATP-binding</keyword>
<dbReference type="SMART" id="SM00487">
    <property type="entry name" value="DEXDc"/>
    <property type="match status" value="1"/>
</dbReference>
<gene>
    <name evidence="2" type="ORF">P8935_08425</name>
</gene>
<protein>
    <submittedName>
        <fullName evidence="2">DEAD/DEAH box helicase family protein</fullName>
    </submittedName>
</protein>
<dbReference type="SUPFAM" id="SSF52540">
    <property type="entry name" value="P-loop containing nucleoside triphosphate hydrolases"/>
    <property type="match status" value="1"/>
</dbReference>